<evidence type="ECO:0000313" key="1">
    <source>
        <dbReference type="EMBL" id="MFC4818712.1"/>
    </source>
</evidence>
<sequence length="80" mass="9417">MNNLLDKAQRDKPDERTLQIANLRYALRCHIPAMKRHVYIRTGYGAVDFYGTQARKVTALCEELLQKQLQRLERKGSTRR</sequence>
<proteinExistence type="predicted"/>
<reference evidence="2" key="1">
    <citation type="journal article" date="2019" name="Int. J. Syst. Evol. Microbiol.">
        <title>The Global Catalogue of Microorganisms (GCM) 10K type strain sequencing project: providing services to taxonomists for standard genome sequencing and annotation.</title>
        <authorList>
            <consortium name="The Broad Institute Genomics Platform"/>
            <consortium name="The Broad Institute Genome Sequencing Center for Infectious Disease"/>
            <person name="Wu L."/>
            <person name="Ma J."/>
        </authorList>
    </citation>
    <scope>NUCLEOTIDE SEQUENCE [LARGE SCALE GENOMIC DNA]</scope>
    <source>
        <strain evidence="2">CCUG 30340</strain>
    </source>
</reference>
<dbReference type="EMBL" id="JBHSHD010000001">
    <property type="protein sequence ID" value="MFC4818712.1"/>
    <property type="molecule type" value="Genomic_DNA"/>
</dbReference>
<gene>
    <name evidence="1" type="ORF">ACFO6Q_00130</name>
</gene>
<name>A0ABV9QTE3_9GAMM</name>
<dbReference type="RefSeq" id="WP_380018439.1">
    <property type="nucleotide sequence ID" value="NZ_JBHSHD010000001.1"/>
</dbReference>
<accession>A0ABV9QTE3</accession>
<evidence type="ECO:0000313" key="2">
    <source>
        <dbReference type="Proteomes" id="UP001595886"/>
    </source>
</evidence>
<organism evidence="1 2">
    <name type="scientific">Dokdonella ginsengisoli</name>
    <dbReference type="NCBI Taxonomy" id="363846"/>
    <lineage>
        <taxon>Bacteria</taxon>
        <taxon>Pseudomonadati</taxon>
        <taxon>Pseudomonadota</taxon>
        <taxon>Gammaproteobacteria</taxon>
        <taxon>Lysobacterales</taxon>
        <taxon>Rhodanobacteraceae</taxon>
        <taxon>Dokdonella</taxon>
    </lineage>
</organism>
<dbReference type="Proteomes" id="UP001595886">
    <property type="component" value="Unassembled WGS sequence"/>
</dbReference>
<keyword evidence="2" id="KW-1185">Reference proteome</keyword>
<comment type="caution">
    <text evidence="1">The sequence shown here is derived from an EMBL/GenBank/DDBJ whole genome shotgun (WGS) entry which is preliminary data.</text>
</comment>
<protein>
    <submittedName>
        <fullName evidence="1">Uncharacterized protein</fullName>
    </submittedName>
</protein>